<gene>
    <name evidence="7" type="ORF">SSX86_021353</name>
</gene>
<evidence type="ECO:0000259" key="6">
    <source>
        <dbReference type="PROSITE" id="PS50016"/>
    </source>
</evidence>
<dbReference type="SMART" id="SM00249">
    <property type="entry name" value="PHD"/>
    <property type="match status" value="2"/>
</dbReference>
<evidence type="ECO:0000313" key="8">
    <source>
        <dbReference type="Proteomes" id="UP001408789"/>
    </source>
</evidence>
<evidence type="ECO:0000256" key="2">
    <source>
        <dbReference type="ARBA" id="ARBA00022737"/>
    </source>
</evidence>
<dbReference type="PANTHER" id="PTHR32410">
    <property type="entry name" value="CYSTEINE/HISTIDINE-RICH C1 DOMAIN FAMILY PROTEIN"/>
    <property type="match status" value="1"/>
</dbReference>
<keyword evidence="8" id="KW-1185">Reference proteome</keyword>
<keyword evidence="3 5" id="KW-0863">Zinc-finger</keyword>
<dbReference type="AlphaFoldDB" id="A0AAP0CUU3"/>
<protein>
    <recommendedName>
        <fullName evidence="6">PHD-type domain-containing protein</fullName>
    </recommendedName>
</protein>
<keyword evidence="1" id="KW-0479">Metal-binding</keyword>
<comment type="caution">
    <text evidence="7">The sequence shown here is derived from an EMBL/GenBank/DDBJ whole genome shotgun (WGS) entry which is preliminary data.</text>
</comment>
<dbReference type="InterPro" id="IPR053192">
    <property type="entry name" value="Vacuole_Formation_Reg"/>
</dbReference>
<dbReference type="PROSITE" id="PS50016">
    <property type="entry name" value="ZF_PHD_2"/>
    <property type="match status" value="1"/>
</dbReference>
<evidence type="ECO:0000256" key="1">
    <source>
        <dbReference type="ARBA" id="ARBA00022723"/>
    </source>
</evidence>
<dbReference type="SUPFAM" id="SSF57889">
    <property type="entry name" value="Cysteine-rich domain"/>
    <property type="match status" value="5"/>
</dbReference>
<keyword evidence="4" id="KW-0862">Zinc</keyword>
<reference evidence="7 8" key="1">
    <citation type="submission" date="2024-04" db="EMBL/GenBank/DDBJ databases">
        <title>The reference genome of an endangered Asteraceae, Deinandra increscens subsp. villosa, native to the Central Coast of California.</title>
        <authorList>
            <person name="Guilliams M."/>
            <person name="Hasenstab-Lehman K."/>
            <person name="Meyer R."/>
            <person name="Mcevoy S."/>
        </authorList>
    </citation>
    <scope>NUCLEOTIDE SEQUENCE [LARGE SCALE GENOMIC DNA]</scope>
    <source>
        <tissue evidence="7">Leaf</tissue>
    </source>
</reference>
<dbReference type="InterPro" id="IPR046349">
    <property type="entry name" value="C1-like_sf"/>
</dbReference>
<name>A0AAP0CUU3_9ASTR</name>
<feature type="domain" description="PHD-type" evidence="6">
    <location>
        <begin position="39"/>
        <end position="104"/>
    </location>
</feature>
<dbReference type="PANTHER" id="PTHR32410:SF161">
    <property type="entry name" value="DC1, ZINC FINGER, RING_FYVE_PHD-TYPE-RELATED"/>
    <property type="match status" value="1"/>
</dbReference>
<keyword evidence="2" id="KW-0677">Repeat</keyword>
<dbReference type="InterPro" id="IPR013083">
    <property type="entry name" value="Znf_RING/FYVE/PHD"/>
</dbReference>
<dbReference type="GO" id="GO:0008270">
    <property type="term" value="F:zinc ion binding"/>
    <property type="evidence" value="ECO:0007669"/>
    <property type="project" value="UniProtKB-KW"/>
</dbReference>
<proteinExistence type="predicted"/>
<dbReference type="InterPro" id="IPR004146">
    <property type="entry name" value="DC1"/>
</dbReference>
<dbReference type="EMBL" id="JBCNJP010000020">
    <property type="protein sequence ID" value="KAK9060647.1"/>
    <property type="molecule type" value="Genomic_DNA"/>
</dbReference>
<evidence type="ECO:0000256" key="5">
    <source>
        <dbReference type="PROSITE-ProRule" id="PRU00146"/>
    </source>
</evidence>
<evidence type="ECO:0000256" key="3">
    <source>
        <dbReference type="ARBA" id="ARBA00022771"/>
    </source>
</evidence>
<sequence length="611" mass="71504">MKMFHHDHPLTLVDLNPLYPHDEQVYDDEYDLIEKQAFQSLCNLCCQEITFLHRYYYKCDQCNFLLHKSCAKLPSTLEHASHSAHTFTLFQDESQWLCHLCVRHPPHKQRLCYHCSQCEINICLDCCMNGAQYDPIYHPSHLHPLFPIYRENLACCDACGKEHKGFFYICATCFCSFIHNDCVFLPKRSLIQDRTHNRFSHTHTLILTYSFSKVDQKAKFDPPCRVCDNSFSNEKLWLYKCEKCRYYVHVDCANSGVVKTLEEYEDPIDDALHLPLLDQTYNILTNLFSKETNKTTRLTHNSHKHPLILVNSQRNDITMTQTNGVEDLCNGCVKPIMNMSCYKCTYGCNFVLHEWCTRLPAELKGYIRHPQHTLILLPKVTREVANLFCCSTCYCACNGFAYGCVECNYYVDVWCALVPPKIIHKSHPCHLLSKTHKRLNKDYCRICLSGFMHPVETSLSCKGCNFHLHLGCAFFLPETTRHKYDKHPMTLSYRPIENHEGDYFCEVCEEELNPNASFYHCYECVQSMHINCAPLVPPPRKPYISRWEHQGENIKYGSIHKIKYHPHPVSFLKWTRSDNRCMSCHIQTHRNVRVLKCLECGFIIHLNCWAL</sequence>
<accession>A0AAP0CUU3</accession>
<dbReference type="InterPro" id="IPR001965">
    <property type="entry name" value="Znf_PHD"/>
</dbReference>
<dbReference type="Gene3D" id="3.30.40.10">
    <property type="entry name" value="Zinc/RING finger domain, C3HC4 (zinc finger)"/>
    <property type="match status" value="1"/>
</dbReference>
<organism evidence="7 8">
    <name type="scientific">Deinandra increscens subsp. villosa</name>
    <dbReference type="NCBI Taxonomy" id="3103831"/>
    <lineage>
        <taxon>Eukaryota</taxon>
        <taxon>Viridiplantae</taxon>
        <taxon>Streptophyta</taxon>
        <taxon>Embryophyta</taxon>
        <taxon>Tracheophyta</taxon>
        <taxon>Spermatophyta</taxon>
        <taxon>Magnoliopsida</taxon>
        <taxon>eudicotyledons</taxon>
        <taxon>Gunneridae</taxon>
        <taxon>Pentapetalae</taxon>
        <taxon>asterids</taxon>
        <taxon>campanulids</taxon>
        <taxon>Asterales</taxon>
        <taxon>Asteraceae</taxon>
        <taxon>Asteroideae</taxon>
        <taxon>Heliantheae alliance</taxon>
        <taxon>Madieae</taxon>
        <taxon>Madiinae</taxon>
        <taxon>Deinandra</taxon>
    </lineage>
</organism>
<dbReference type="InterPro" id="IPR019787">
    <property type="entry name" value="Znf_PHD-finger"/>
</dbReference>
<evidence type="ECO:0000313" key="7">
    <source>
        <dbReference type="EMBL" id="KAK9060647.1"/>
    </source>
</evidence>
<dbReference type="Pfam" id="PF03107">
    <property type="entry name" value="C1_2"/>
    <property type="match status" value="3"/>
</dbReference>
<evidence type="ECO:0000256" key="4">
    <source>
        <dbReference type="ARBA" id="ARBA00022833"/>
    </source>
</evidence>
<dbReference type="Proteomes" id="UP001408789">
    <property type="component" value="Unassembled WGS sequence"/>
</dbReference>